<dbReference type="SUPFAM" id="SSF52317">
    <property type="entry name" value="Class I glutamine amidotransferase-like"/>
    <property type="match status" value="1"/>
</dbReference>
<evidence type="ECO:0000313" key="1">
    <source>
        <dbReference type="EMBL" id="PMP61494.1"/>
    </source>
</evidence>
<dbReference type="AlphaFoldDB" id="A0A2N7PIH4"/>
<proteinExistence type="predicted"/>
<dbReference type="Proteomes" id="UP000235731">
    <property type="component" value="Unassembled WGS sequence"/>
</dbReference>
<sequence length="171" mass="19892">MRLLALRHVKMENLGIFEEVYENLGLSYKYPATFKGERIEKYPFLEDFPGKVKASQWDGNIFDLSKGAVRWFFSEKYENQGIVYEKSVGLKNHLEGDKELALTWGEFYQKVIFQLEIDSKSLGLISASEVKQLKELSLKLSKNSSFYDFSRLLQIGCPEDINIKNIDFLRN</sequence>
<name>A0A2N7PIH4_9BACT</name>
<dbReference type="EMBL" id="PNIE01000080">
    <property type="protein sequence ID" value="PMP61494.1"/>
    <property type="molecule type" value="Genomic_DNA"/>
</dbReference>
<organism evidence="1 2">
    <name type="scientific">Caldimicrobium thiodismutans</name>
    <dbReference type="NCBI Taxonomy" id="1653476"/>
    <lineage>
        <taxon>Bacteria</taxon>
        <taxon>Pseudomonadati</taxon>
        <taxon>Thermodesulfobacteriota</taxon>
        <taxon>Thermodesulfobacteria</taxon>
        <taxon>Thermodesulfobacteriales</taxon>
        <taxon>Thermodesulfobacteriaceae</taxon>
        <taxon>Caldimicrobium</taxon>
    </lineage>
</organism>
<dbReference type="InterPro" id="IPR029062">
    <property type="entry name" value="Class_I_gatase-like"/>
</dbReference>
<accession>A0A2N7PIH4</accession>
<reference evidence="1 2" key="1">
    <citation type="submission" date="2018-01" db="EMBL/GenBank/DDBJ databases">
        <title>Metagenomic assembled genomes from two thermal pools in the Uzon Caldera, Kamchatka, Russia.</title>
        <authorList>
            <person name="Wilkins L."/>
            <person name="Ettinger C."/>
        </authorList>
    </citation>
    <scope>NUCLEOTIDE SEQUENCE [LARGE SCALE GENOMIC DNA]</scope>
    <source>
        <strain evidence="1">ZAV-15</strain>
    </source>
</reference>
<comment type="caution">
    <text evidence="1">The sequence shown here is derived from an EMBL/GenBank/DDBJ whole genome shotgun (WGS) entry which is preliminary data.</text>
</comment>
<evidence type="ECO:0000313" key="2">
    <source>
        <dbReference type="Proteomes" id="UP000235731"/>
    </source>
</evidence>
<dbReference type="Gene3D" id="3.40.50.880">
    <property type="match status" value="1"/>
</dbReference>
<gene>
    <name evidence="1" type="ORF">C0197_05535</name>
</gene>
<protein>
    <submittedName>
        <fullName evidence="1">Uncharacterized protein</fullName>
    </submittedName>
</protein>